<name>K3WHH5_GLOUD</name>
<evidence type="ECO:0000313" key="1">
    <source>
        <dbReference type="EnsemblProtists" id="PYU1_T004417"/>
    </source>
</evidence>
<keyword evidence="2" id="KW-1185">Reference proteome</keyword>
<organism evidence="1 2">
    <name type="scientific">Globisporangium ultimum (strain ATCC 200006 / CBS 805.95 / DAOM BR144)</name>
    <name type="common">Pythium ultimum</name>
    <dbReference type="NCBI Taxonomy" id="431595"/>
    <lineage>
        <taxon>Eukaryota</taxon>
        <taxon>Sar</taxon>
        <taxon>Stramenopiles</taxon>
        <taxon>Oomycota</taxon>
        <taxon>Peronosporomycetes</taxon>
        <taxon>Pythiales</taxon>
        <taxon>Pythiaceae</taxon>
        <taxon>Globisporangium</taxon>
    </lineage>
</organism>
<reference evidence="1" key="3">
    <citation type="submission" date="2015-02" db="UniProtKB">
        <authorList>
            <consortium name="EnsemblProtists"/>
        </authorList>
    </citation>
    <scope>IDENTIFICATION</scope>
    <source>
        <strain evidence="1">DAOM BR144</strain>
    </source>
</reference>
<dbReference type="eggNOG" id="ENOG502RP83">
    <property type="taxonomic scope" value="Eukaryota"/>
</dbReference>
<reference evidence="2" key="2">
    <citation type="submission" date="2010-04" db="EMBL/GenBank/DDBJ databases">
        <authorList>
            <person name="Buell R."/>
            <person name="Hamilton J."/>
            <person name="Hostetler J."/>
        </authorList>
    </citation>
    <scope>NUCLEOTIDE SEQUENCE [LARGE SCALE GENOMIC DNA]</scope>
    <source>
        <strain evidence="2">DAOM:BR144</strain>
    </source>
</reference>
<dbReference type="AlphaFoldDB" id="K3WHH5"/>
<dbReference type="EMBL" id="GL376631">
    <property type="status" value="NOT_ANNOTATED_CDS"/>
    <property type="molecule type" value="Genomic_DNA"/>
</dbReference>
<sequence>MPSVIRLLYDLLHTAFVIMRTFTSCNVDAATPVSVIPQPRTTAMVFSLLSEPSAAHNGTGVIVDGVASFRIATSYK</sequence>
<dbReference type="Proteomes" id="UP000019132">
    <property type="component" value="Unassembled WGS sequence"/>
</dbReference>
<dbReference type="EnsemblProtists" id="PYU1_T004417">
    <property type="protein sequence ID" value="PYU1_T004417"/>
    <property type="gene ID" value="PYU1_G004407"/>
</dbReference>
<proteinExistence type="predicted"/>
<reference evidence="2" key="1">
    <citation type="journal article" date="2010" name="Genome Biol.">
        <title>Genome sequence of the necrotrophic plant pathogen Pythium ultimum reveals original pathogenicity mechanisms and effector repertoire.</title>
        <authorList>
            <person name="Levesque C.A."/>
            <person name="Brouwer H."/>
            <person name="Cano L."/>
            <person name="Hamilton J.P."/>
            <person name="Holt C."/>
            <person name="Huitema E."/>
            <person name="Raffaele S."/>
            <person name="Robideau G.P."/>
            <person name="Thines M."/>
            <person name="Win J."/>
            <person name="Zerillo M.M."/>
            <person name="Beakes G.W."/>
            <person name="Boore J.L."/>
            <person name="Busam D."/>
            <person name="Dumas B."/>
            <person name="Ferriera S."/>
            <person name="Fuerstenberg S.I."/>
            <person name="Gachon C.M."/>
            <person name="Gaulin E."/>
            <person name="Govers F."/>
            <person name="Grenville-Briggs L."/>
            <person name="Horner N."/>
            <person name="Hostetler J."/>
            <person name="Jiang R.H."/>
            <person name="Johnson J."/>
            <person name="Krajaejun T."/>
            <person name="Lin H."/>
            <person name="Meijer H.J."/>
            <person name="Moore B."/>
            <person name="Morris P."/>
            <person name="Phuntmart V."/>
            <person name="Puiu D."/>
            <person name="Shetty J."/>
            <person name="Stajich J.E."/>
            <person name="Tripathy S."/>
            <person name="Wawra S."/>
            <person name="van West P."/>
            <person name="Whitty B.R."/>
            <person name="Coutinho P.M."/>
            <person name="Henrissat B."/>
            <person name="Martin F."/>
            <person name="Thomas P.D."/>
            <person name="Tyler B.M."/>
            <person name="De Vries R.P."/>
            <person name="Kamoun S."/>
            <person name="Yandell M."/>
            <person name="Tisserat N."/>
            <person name="Buell C.R."/>
        </authorList>
    </citation>
    <scope>NUCLEOTIDE SEQUENCE</scope>
    <source>
        <strain evidence="2">DAOM:BR144</strain>
    </source>
</reference>
<accession>K3WHH5</accession>
<protein>
    <submittedName>
        <fullName evidence="1">Uncharacterized protein</fullName>
    </submittedName>
</protein>
<dbReference type="VEuPathDB" id="FungiDB:PYU1_G004407"/>
<evidence type="ECO:0000313" key="2">
    <source>
        <dbReference type="Proteomes" id="UP000019132"/>
    </source>
</evidence>
<dbReference type="HOGENOM" id="CLU_2693198_0_0_1"/>
<dbReference type="InParanoid" id="K3WHH5"/>